<proteinExistence type="predicted"/>
<feature type="non-terminal residue" evidence="2">
    <location>
        <position position="1"/>
    </location>
</feature>
<feature type="region of interest" description="Disordered" evidence="1">
    <location>
        <begin position="33"/>
        <end position="57"/>
    </location>
</feature>
<protein>
    <submittedName>
        <fullName evidence="2">Uncharacterized protein</fullName>
    </submittedName>
</protein>
<feature type="compositionally biased region" description="Basic and acidic residues" evidence="1">
    <location>
        <begin position="33"/>
        <end position="48"/>
    </location>
</feature>
<reference evidence="2" key="1">
    <citation type="submission" date="2019-03" db="EMBL/GenBank/DDBJ databases">
        <title>Single cell metagenomics reveals metabolic interactions within the superorganism composed of flagellate Streblomastix strix and complex community of Bacteroidetes bacteria on its surface.</title>
        <authorList>
            <person name="Treitli S.C."/>
            <person name="Kolisko M."/>
            <person name="Husnik F."/>
            <person name="Keeling P."/>
            <person name="Hampl V."/>
        </authorList>
    </citation>
    <scope>NUCLEOTIDE SEQUENCE</scope>
    <source>
        <strain evidence="2">STM</strain>
    </source>
</reference>
<gene>
    <name evidence="2" type="ORF">EZS27_033131</name>
</gene>
<evidence type="ECO:0000256" key="1">
    <source>
        <dbReference type="SAM" id="MobiDB-lite"/>
    </source>
</evidence>
<organism evidence="2">
    <name type="scientific">termite gut metagenome</name>
    <dbReference type="NCBI Taxonomy" id="433724"/>
    <lineage>
        <taxon>unclassified sequences</taxon>
        <taxon>metagenomes</taxon>
        <taxon>organismal metagenomes</taxon>
    </lineage>
</organism>
<dbReference type="AlphaFoldDB" id="A0A5J4Q6G2"/>
<sequence length="82" mass="9047">INIVANKRSELSKRFLILLSDRCCPSRILFKSDGESEKKAISEADAKPDTNNSKPAKIPAMIAGNEGVIKDIPLKISTKRHK</sequence>
<comment type="caution">
    <text evidence="2">The sequence shown here is derived from an EMBL/GenBank/DDBJ whole genome shotgun (WGS) entry which is preliminary data.</text>
</comment>
<accession>A0A5J4Q6G2</accession>
<dbReference type="EMBL" id="SNRY01004827">
    <property type="protein sequence ID" value="KAA6316580.1"/>
    <property type="molecule type" value="Genomic_DNA"/>
</dbReference>
<name>A0A5J4Q6G2_9ZZZZ</name>
<evidence type="ECO:0000313" key="2">
    <source>
        <dbReference type="EMBL" id="KAA6316580.1"/>
    </source>
</evidence>